<gene>
    <name evidence="2" type="ORF">BC936DRAFT_136768</name>
</gene>
<reference evidence="2 3" key="1">
    <citation type="journal article" date="2018" name="New Phytol.">
        <title>Phylogenomics of Endogonaceae and evolution of mycorrhizas within Mucoromycota.</title>
        <authorList>
            <person name="Chang Y."/>
            <person name="Desiro A."/>
            <person name="Na H."/>
            <person name="Sandor L."/>
            <person name="Lipzen A."/>
            <person name="Clum A."/>
            <person name="Barry K."/>
            <person name="Grigoriev I.V."/>
            <person name="Martin F.M."/>
            <person name="Stajich J.E."/>
            <person name="Smith M.E."/>
            <person name="Bonito G."/>
            <person name="Spatafora J.W."/>
        </authorList>
    </citation>
    <scope>NUCLEOTIDE SEQUENCE [LARGE SCALE GENOMIC DNA]</scope>
    <source>
        <strain evidence="2 3">GMNB39</strain>
    </source>
</reference>
<evidence type="ECO:0000313" key="2">
    <source>
        <dbReference type="EMBL" id="RUP43762.1"/>
    </source>
</evidence>
<evidence type="ECO:0000256" key="1">
    <source>
        <dbReference type="SAM" id="MobiDB-lite"/>
    </source>
</evidence>
<organism evidence="2 3">
    <name type="scientific">Jimgerdemannia flammicorona</name>
    <dbReference type="NCBI Taxonomy" id="994334"/>
    <lineage>
        <taxon>Eukaryota</taxon>
        <taxon>Fungi</taxon>
        <taxon>Fungi incertae sedis</taxon>
        <taxon>Mucoromycota</taxon>
        <taxon>Mucoromycotina</taxon>
        <taxon>Endogonomycetes</taxon>
        <taxon>Endogonales</taxon>
        <taxon>Endogonaceae</taxon>
        <taxon>Jimgerdemannia</taxon>
    </lineage>
</organism>
<feature type="compositionally biased region" description="Basic and acidic residues" evidence="1">
    <location>
        <begin position="30"/>
        <end position="48"/>
    </location>
</feature>
<dbReference type="EMBL" id="RBNI01010371">
    <property type="protein sequence ID" value="RUP43762.1"/>
    <property type="molecule type" value="Genomic_DNA"/>
</dbReference>
<feature type="compositionally biased region" description="Pro residues" evidence="1">
    <location>
        <begin position="76"/>
        <end position="91"/>
    </location>
</feature>
<feature type="region of interest" description="Disordered" evidence="1">
    <location>
        <begin position="29"/>
        <end position="48"/>
    </location>
</feature>
<evidence type="ECO:0000313" key="3">
    <source>
        <dbReference type="Proteomes" id="UP000268093"/>
    </source>
</evidence>
<protein>
    <submittedName>
        <fullName evidence="2">Uncharacterized protein</fullName>
    </submittedName>
</protein>
<proteinExistence type="predicted"/>
<feature type="region of interest" description="Disordered" evidence="1">
    <location>
        <begin position="64"/>
        <end position="91"/>
    </location>
</feature>
<dbReference type="Proteomes" id="UP000268093">
    <property type="component" value="Unassembled WGS sequence"/>
</dbReference>
<name>A0A433CYU0_9FUNG</name>
<comment type="caution">
    <text evidence="2">The sequence shown here is derived from an EMBL/GenBank/DDBJ whole genome shotgun (WGS) entry which is preliminary data.</text>
</comment>
<keyword evidence="3" id="KW-1185">Reference proteome</keyword>
<dbReference type="AlphaFoldDB" id="A0A433CYU0"/>
<sequence length="91" mass="10251">MSFANLPDPCEERLKKLALFVLYPKSQKGLRQETHGPPHQQDSSEVHHSFANLLYEALDHLVPSSPLPPLSRSRPPSRPPSRPAPPSLRRI</sequence>
<accession>A0A433CYU0</accession>